<dbReference type="PANTHER" id="PTHR22811">
    <property type="entry name" value="TRANSMEMBRANE EMP24 DOMAIN-CONTAINING PROTEIN"/>
    <property type="match status" value="1"/>
</dbReference>
<proteinExistence type="inferred from homology"/>
<feature type="transmembrane region" description="Helical" evidence="9">
    <location>
        <begin position="181"/>
        <end position="203"/>
    </location>
</feature>
<dbReference type="STRING" id="284590.Q6CMC1"/>
<comment type="subcellular location">
    <subcellularLocation>
        <location evidence="1 8">Membrane</location>
        <topology evidence="1 8">Single-pass type I membrane protein</topology>
    </subcellularLocation>
</comment>
<evidence type="ECO:0000256" key="10">
    <source>
        <dbReference type="SAM" id="SignalP"/>
    </source>
</evidence>
<dbReference type="PaxDb" id="284590-Q6CMC1"/>
<dbReference type="EMBL" id="CR382125">
    <property type="protein sequence ID" value="CAH00005.1"/>
    <property type="molecule type" value="Genomic_DNA"/>
</dbReference>
<dbReference type="FunCoup" id="Q6CMC1">
    <property type="interactions" value="283"/>
</dbReference>
<evidence type="ECO:0000256" key="8">
    <source>
        <dbReference type="RuleBase" id="RU003827"/>
    </source>
</evidence>
<protein>
    <submittedName>
        <fullName evidence="12">KLLA0E21385p</fullName>
    </submittedName>
</protein>
<evidence type="ECO:0000256" key="1">
    <source>
        <dbReference type="ARBA" id="ARBA00004479"/>
    </source>
</evidence>
<dbReference type="GO" id="GO:0016020">
    <property type="term" value="C:membrane"/>
    <property type="evidence" value="ECO:0007669"/>
    <property type="project" value="UniProtKB-SubCell"/>
</dbReference>
<feature type="chain" id="PRO_5004271582" evidence="10">
    <location>
        <begin position="22"/>
        <end position="213"/>
    </location>
</feature>
<keyword evidence="3 8" id="KW-0812">Transmembrane</keyword>
<evidence type="ECO:0000313" key="13">
    <source>
        <dbReference type="Proteomes" id="UP000000598"/>
    </source>
</evidence>
<dbReference type="SMART" id="SM01190">
    <property type="entry name" value="EMP24_GP25L"/>
    <property type="match status" value="1"/>
</dbReference>
<evidence type="ECO:0000256" key="4">
    <source>
        <dbReference type="ARBA" id="ARBA00022729"/>
    </source>
</evidence>
<dbReference type="PROSITE" id="PS50866">
    <property type="entry name" value="GOLD"/>
    <property type="match status" value="1"/>
</dbReference>
<keyword evidence="13" id="KW-1185">Reference proteome</keyword>
<dbReference type="Proteomes" id="UP000000598">
    <property type="component" value="Chromosome E"/>
</dbReference>
<evidence type="ECO:0000256" key="2">
    <source>
        <dbReference type="ARBA" id="ARBA00007104"/>
    </source>
</evidence>
<feature type="domain" description="GOLD" evidence="11">
    <location>
        <begin position="31"/>
        <end position="125"/>
    </location>
</feature>
<dbReference type="GO" id="GO:0006888">
    <property type="term" value="P:endoplasmic reticulum to Golgi vesicle-mediated transport"/>
    <property type="evidence" value="ECO:0007669"/>
    <property type="project" value="UniProtKB-ARBA"/>
</dbReference>
<dbReference type="eggNOG" id="KOG1690">
    <property type="taxonomic scope" value="Eukaryota"/>
</dbReference>
<dbReference type="HOGENOM" id="CLU_066963_2_1_1"/>
<dbReference type="InterPro" id="IPR009038">
    <property type="entry name" value="GOLD_dom"/>
</dbReference>
<dbReference type="InterPro" id="IPR015720">
    <property type="entry name" value="Emp24-like"/>
</dbReference>
<keyword evidence="5" id="KW-0931">ER-Golgi transport</keyword>
<feature type="signal peptide" evidence="10">
    <location>
        <begin position="1"/>
        <end position="21"/>
    </location>
</feature>
<evidence type="ECO:0000313" key="12">
    <source>
        <dbReference type="EMBL" id="CAH00005.1"/>
    </source>
</evidence>
<reference evidence="12 13" key="1">
    <citation type="journal article" date="2004" name="Nature">
        <title>Genome evolution in yeasts.</title>
        <authorList>
            <consortium name="Genolevures"/>
            <person name="Dujon B."/>
            <person name="Sherman D."/>
            <person name="Fischer G."/>
            <person name="Durrens P."/>
            <person name="Casaregola S."/>
            <person name="Lafontaine I."/>
            <person name="de Montigny J."/>
            <person name="Marck C."/>
            <person name="Neuveglise C."/>
            <person name="Talla E."/>
            <person name="Goffard N."/>
            <person name="Frangeul L."/>
            <person name="Aigle M."/>
            <person name="Anthouard V."/>
            <person name="Babour A."/>
            <person name="Barbe V."/>
            <person name="Barnay S."/>
            <person name="Blanchin S."/>
            <person name="Beckerich J.M."/>
            <person name="Beyne E."/>
            <person name="Bleykasten C."/>
            <person name="Boisrame A."/>
            <person name="Boyer J."/>
            <person name="Cattolico L."/>
            <person name="Confanioleri F."/>
            <person name="de Daruvar A."/>
            <person name="Despons L."/>
            <person name="Fabre E."/>
            <person name="Fairhead C."/>
            <person name="Ferry-Dumazet H."/>
            <person name="Groppi A."/>
            <person name="Hantraye F."/>
            <person name="Hennequin C."/>
            <person name="Jauniaux N."/>
            <person name="Joyet P."/>
            <person name="Kachouri R."/>
            <person name="Kerrest A."/>
            <person name="Koszul R."/>
            <person name="Lemaire M."/>
            <person name="Lesur I."/>
            <person name="Ma L."/>
            <person name="Muller H."/>
            <person name="Nicaud J.M."/>
            <person name="Nikolski M."/>
            <person name="Oztas S."/>
            <person name="Ozier-Kalogeropoulos O."/>
            <person name="Pellenz S."/>
            <person name="Potier S."/>
            <person name="Richard G.F."/>
            <person name="Straub M.L."/>
            <person name="Suleau A."/>
            <person name="Swennene D."/>
            <person name="Tekaia F."/>
            <person name="Wesolowski-Louvel M."/>
            <person name="Westhof E."/>
            <person name="Wirth B."/>
            <person name="Zeniou-Meyer M."/>
            <person name="Zivanovic I."/>
            <person name="Bolotin-Fukuhara M."/>
            <person name="Thierry A."/>
            <person name="Bouchier C."/>
            <person name="Caudron B."/>
            <person name="Scarpelli C."/>
            <person name="Gaillardin C."/>
            <person name="Weissenbach J."/>
            <person name="Wincker P."/>
            <person name="Souciet J.L."/>
        </authorList>
    </citation>
    <scope>NUCLEOTIDE SEQUENCE [LARGE SCALE GENOMIC DNA]</scope>
    <source>
        <strain evidence="13">ATCC 8585 / CBS 2359 / DSM 70799 / NBRC 1267 / NRRL Y-1140 / WM37</strain>
    </source>
</reference>
<evidence type="ECO:0000256" key="9">
    <source>
        <dbReference type="SAM" id="Phobius"/>
    </source>
</evidence>
<keyword evidence="7 9" id="KW-0472">Membrane</keyword>
<dbReference type="AlphaFoldDB" id="Q6CMC1"/>
<keyword evidence="5" id="KW-0813">Transport</keyword>
<sequence>MRSTDIFNVLLMLLSCRLAQCMHIYLKSGEIKCYYEHLDKGELLAANFDTVVEQDDGTFQKDDLVTLSITIDETFDNNHRVLAQKAVPQGPFSFSAVEKGEHKICLEPYYPDSTRRIKLYHAIDIGSAISLQSRRNSAMVSLKDRIYQLNERLLSIKNEQDDIKKKEAVFREMTEVTNESVTYWSILLTVVLVVTCFFQLRYLKTLFIKQKQT</sequence>
<dbReference type="InParanoid" id="Q6CMC1"/>
<keyword evidence="4 10" id="KW-0732">Signal</keyword>
<accession>Q6CMC1</accession>
<evidence type="ECO:0000259" key="11">
    <source>
        <dbReference type="PROSITE" id="PS50866"/>
    </source>
</evidence>
<gene>
    <name evidence="12" type="ORF">KLLA0_E21385g</name>
</gene>
<dbReference type="KEGG" id="kla:KLLA0_E21385g"/>
<comment type="similarity">
    <text evidence="2 8">Belongs to the EMP24/GP25L family.</text>
</comment>
<name>Q6CMC1_KLULA</name>
<evidence type="ECO:0000256" key="7">
    <source>
        <dbReference type="ARBA" id="ARBA00023136"/>
    </source>
</evidence>
<keyword evidence="6 9" id="KW-1133">Transmembrane helix</keyword>
<evidence type="ECO:0000256" key="5">
    <source>
        <dbReference type="ARBA" id="ARBA00022892"/>
    </source>
</evidence>
<evidence type="ECO:0000256" key="3">
    <source>
        <dbReference type="ARBA" id="ARBA00022692"/>
    </source>
</evidence>
<dbReference type="GO" id="GO:0005737">
    <property type="term" value="C:cytoplasm"/>
    <property type="evidence" value="ECO:0007669"/>
    <property type="project" value="GOC"/>
</dbReference>
<evidence type="ECO:0000256" key="6">
    <source>
        <dbReference type="ARBA" id="ARBA00022989"/>
    </source>
</evidence>
<dbReference type="Pfam" id="PF01105">
    <property type="entry name" value="EMP24_GP25L"/>
    <property type="match status" value="1"/>
</dbReference>
<dbReference type="OMA" id="HYLCFQT"/>
<organism evidence="12 13">
    <name type="scientific">Kluyveromyces lactis (strain ATCC 8585 / CBS 2359 / DSM 70799 / NBRC 1267 / NRRL Y-1140 / WM37)</name>
    <name type="common">Yeast</name>
    <name type="synonym">Candida sphaerica</name>
    <dbReference type="NCBI Taxonomy" id="284590"/>
    <lineage>
        <taxon>Eukaryota</taxon>
        <taxon>Fungi</taxon>
        <taxon>Dikarya</taxon>
        <taxon>Ascomycota</taxon>
        <taxon>Saccharomycotina</taxon>
        <taxon>Saccharomycetes</taxon>
        <taxon>Saccharomycetales</taxon>
        <taxon>Saccharomycetaceae</taxon>
        <taxon>Kluyveromyces</taxon>
    </lineage>
</organism>
<dbReference type="PROSITE" id="PS51257">
    <property type="entry name" value="PROKAR_LIPOPROTEIN"/>
    <property type="match status" value="1"/>
</dbReference>